<keyword evidence="4 9" id="KW-1015">Disulfide bond</keyword>
<dbReference type="PROSITE" id="PS51352">
    <property type="entry name" value="THIOREDOXIN_2"/>
    <property type="match status" value="1"/>
</dbReference>
<comment type="similarity">
    <text evidence="1 7">Belongs to the thioredoxin family.</text>
</comment>
<sequence>MATVKVTDQSFEADVLKSGEPVVVDFWAEWCGPCRMIGPALEEIAGEMAGKVKIAKINVDENPGIAGQLGIRSIPTLMIFKGGELASQKVGAAPKGDLQRWIQSNV</sequence>
<feature type="domain" description="Thioredoxin" evidence="10">
    <location>
        <begin position="1"/>
        <end position="106"/>
    </location>
</feature>
<dbReference type="PIRSF" id="PIRSF000077">
    <property type="entry name" value="Thioredoxin"/>
    <property type="match status" value="1"/>
</dbReference>
<feature type="active site" description="Nucleophile" evidence="8">
    <location>
        <position position="34"/>
    </location>
</feature>
<feature type="disulfide bond" description="Redox-active" evidence="9">
    <location>
        <begin position="31"/>
        <end position="34"/>
    </location>
</feature>
<evidence type="ECO:0000256" key="8">
    <source>
        <dbReference type="PIRSR" id="PIRSR000077-1"/>
    </source>
</evidence>
<dbReference type="PANTHER" id="PTHR45663">
    <property type="entry name" value="GEO12009P1"/>
    <property type="match status" value="1"/>
</dbReference>
<keyword evidence="2" id="KW-0813">Transport</keyword>
<feature type="site" description="Deprotonates C-terminal active site Cys" evidence="8">
    <location>
        <position position="25"/>
    </location>
</feature>
<evidence type="ECO:0000313" key="12">
    <source>
        <dbReference type="Proteomes" id="UP000600449"/>
    </source>
</evidence>
<gene>
    <name evidence="11" type="ORF">GCM10011322_29220</name>
</gene>
<reference evidence="11 12" key="1">
    <citation type="journal article" date="2014" name="Int. J. Syst. Evol. Microbiol.">
        <title>Complete genome sequence of Corynebacterium casei LMG S-19264T (=DSM 44701T), isolated from a smear-ripened cheese.</title>
        <authorList>
            <consortium name="US DOE Joint Genome Institute (JGI-PGF)"/>
            <person name="Walter F."/>
            <person name="Albersmeier A."/>
            <person name="Kalinowski J."/>
            <person name="Ruckert C."/>
        </authorList>
    </citation>
    <scope>NUCLEOTIDE SEQUENCE [LARGE SCALE GENOMIC DNA]</scope>
    <source>
        <strain evidence="11 12">CGMCC 1.9161</strain>
    </source>
</reference>
<dbReference type="InterPro" id="IPR013766">
    <property type="entry name" value="Thioredoxin_domain"/>
</dbReference>
<evidence type="ECO:0000256" key="2">
    <source>
        <dbReference type="ARBA" id="ARBA00022448"/>
    </source>
</evidence>
<keyword evidence="3" id="KW-0249">Electron transport</keyword>
<dbReference type="NCBIfam" id="TIGR01068">
    <property type="entry name" value="thioredoxin"/>
    <property type="match status" value="1"/>
</dbReference>
<evidence type="ECO:0000256" key="7">
    <source>
        <dbReference type="PIRNR" id="PIRNR000077"/>
    </source>
</evidence>
<evidence type="ECO:0000259" key="10">
    <source>
        <dbReference type="PROSITE" id="PS51352"/>
    </source>
</evidence>
<dbReference type="EMBL" id="BMMF01000008">
    <property type="protein sequence ID" value="GGK40211.1"/>
    <property type="molecule type" value="Genomic_DNA"/>
</dbReference>
<keyword evidence="5 9" id="KW-0676">Redox-active center</keyword>
<protein>
    <recommendedName>
        <fullName evidence="6 7">Thioredoxin</fullName>
    </recommendedName>
</protein>
<evidence type="ECO:0000256" key="9">
    <source>
        <dbReference type="PIRSR" id="PIRSR000077-4"/>
    </source>
</evidence>
<dbReference type="Pfam" id="PF00085">
    <property type="entry name" value="Thioredoxin"/>
    <property type="match status" value="1"/>
</dbReference>
<dbReference type="GO" id="GO:0015035">
    <property type="term" value="F:protein-disulfide reductase activity"/>
    <property type="evidence" value="ECO:0007669"/>
    <property type="project" value="UniProtKB-UniRule"/>
</dbReference>
<evidence type="ECO:0000256" key="5">
    <source>
        <dbReference type="ARBA" id="ARBA00023284"/>
    </source>
</evidence>
<evidence type="ECO:0000256" key="4">
    <source>
        <dbReference type="ARBA" id="ARBA00023157"/>
    </source>
</evidence>
<dbReference type="GO" id="GO:0005737">
    <property type="term" value="C:cytoplasm"/>
    <property type="evidence" value="ECO:0007669"/>
    <property type="project" value="TreeGrafter"/>
</dbReference>
<dbReference type="InterPro" id="IPR005746">
    <property type="entry name" value="Thioredoxin"/>
</dbReference>
<dbReference type="FunFam" id="3.40.30.10:FF:000001">
    <property type="entry name" value="Thioredoxin"/>
    <property type="match status" value="1"/>
</dbReference>
<dbReference type="PRINTS" id="PR00421">
    <property type="entry name" value="THIOREDOXIN"/>
</dbReference>
<dbReference type="Proteomes" id="UP000600449">
    <property type="component" value="Unassembled WGS sequence"/>
</dbReference>
<evidence type="ECO:0000256" key="3">
    <source>
        <dbReference type="ARBA" id="ARBA00022982"/>
    </source>
</evidence>
<dbReference type="SUPFAM" id="SSF52833">
    <property type="entry name" value="Thioredoxin-like"/>
    <property type="match status" value="1"/>
</dbReference>
<dbReference type="AlphaFoldDB" id="A0A917V4W7"/>
<feature type="site" description="Contributes to redox potential value" evidence="8">
    <location>
        <position position="32"/>
    </location>
</feature>
<proteinExistence type="inferred from homology"/>
<comment type="caution">
    <text evidence="11">The sequence shown here is derived from an EMBL/GenBank/DDBJ whole genome shotgun (WGS) entry which is preliminary data.</text>
</comment>
<dbReference type="InterPro" id="IPR036249">
    <property type="entry name" value="Thioredoxin-like_sf"/>
</dbReference>
<evidence type="ECO:0000256" key="1">
    <source>
        <dbReference type="ARBA" id="ARBA00008987"/>
    </source>
</evidence>
<dbReference type="InterPro" id="IPR017937">
    <property type="entry name" value="Thioredoxin_CS"/>
</dbReference>
<dbReference type="PANTHER" id="PTHR45663:SF11">
    <property type="entry name" value="GEO12009P1"/>
    <property type="match status" value="1"/>
</dbReference>
<keyword evidence="12" id="KW-1185">Reference proteome</keyword>
<dbReference type="Gene3D" id="3.40.30.10">
    <property type="entry name" value="Glutaredoxin"/>
    <property type="match status" value="1"/>
</dbReference>
<feature type="active site" description="Nucleophile" evidence="8">
    <location>
        <position position="31"/>
    </location>
</feature>
<evidence type="ECO:0000313" key="11">
    <source>
        <dbReference type="EMBL" id="GGK40211.1"/>
    </source>
</evidence>
<accession>A0A917V4W7</accession>
<organism evidence="11 12">
    <name type="scientific">Salinarimonas ramus</name>
    <dbReference type="NCBI Taxonomy" id="690164"/>
    <lineage>
        <taxon>Bacteria</taxon>
        <taxon>Pseudomonadati</taxon>
        <taxon>Pseudomonadota</taxon>
        <taxon>Alphaproteobacteria</taxon>
        <taxon>Hyphomicrobiales</taxon>
        <taxon>Salinarimonadaceae</taxon>
        <taxon>Salinarimonas</taxon>
    </lineage>
</organism>
<name>A0A917V4W7_9HYPH</name>
<feature type="site" description="Contributes to redox potential value" evidence="8">
    <location>
        <position position="33"/>
    </location>
</feature>
<dbReference type="RefSeq" id="WP_188913960.1">
    <property type="nucleotide sequence ID" value="NZ_BMMF01000008.1"/>
</dbReference>
<evidence type="ECO:0000256" key="6">
    <source>
        <dbReference type="NCBIfam" id="TIGR01068"/>
    </source>
</evidence>
<dbReference type="PROSITE" id="PS00194">
    <property type="entry name" value="THIOREDOXIN_1"/>
    <property type="match status" value="1"/>
</dbReference>
<dbReference type="CDD" id="cd02947">
    <property type="entry name" value="TRX_family"/>
    <property type="match status" value="1"/>
</dbReference>